<dbReference type="Pfam" id="PF11902">
    <property type="entry name" value="DUF3422"/>
    <property type="match status" value="1"/>
</dbReference>
<reference evidence="2 3" key="1">
    <citation type="journal article" date="2015" name="Genome Announc.">
        <title>Complete Genome Sequence of Polypropylene Glycol- and Polyethylene Glycol-Degrading Sphingopyxis macrogoltabida Strain EY-1.</title>
        <authorList>
            <person name="Ohtsubo Y."/>
            <person name="Nagata Y."/>
            <person name="Numata M."/>
            <person name="Tsuchikane K."/>
            <person name="Hosoyama A."/>
            <person name="Yamazoe A."/>
            <person name="Tsuda M."/>
            <person name="Fujita N."/>
            <person name="Kawai F."/>
        </authorList>
    </citation>
    <scope>NUCLEOTIDE SEQUENCE [LARGE SCALE GENOMIC DNA]</scope>
    <source>
        <strain evidence="2 3">EY-1</strain>
    </source>
</reference>
<dbReference type="AlphaFoldDB" id="A0A0N9UJC5"/>
<gene>
    <name evidence="2" type="ORF">AN936_01905</name>
</gene>
<keyword evidence="1" id="KW-0812">Transmembrane</keyword>
<evidence type="ECO:0000313" key="3">
    <source>
        <dbReference type="Proteomes" id="UP000058074"/>
    </source>
</evidence>
<dbReference type="OrthoDB" id="9767470at2"/>
<dbReference type="EMBL" id="CP012700">
    <property type="protein sequence ID" value="ALH79173.1"/>
    <property type="molecule type" value="Genomic_DNA"/>
</dbReference>
<feature type="transmembrane region" description="Helical" evidence="1">
    <location>
        <begin position="393"/>
        <end position="411"/>
    </location>
</feature>
<dbReference type="InterPro" id="IPR021830">
    <property type="entry name" value="DUF3422"/>
</dbReference>
<organism evidence="2 3">
    <name type="scientific">Sphingopyxis macrogoltabida</name>
    <name type="common">Sphingomonas macrogoltabidus</name>
    <dbReference type="NCBI Taxonomy" id="33050"/>
    <lineage>
        <taxon>Bacteria</taxon>
        <taxon>Pseudomonadati</taxon>
        <taxon>Pseudomonadota</taxon>
        <taxon>Alphaproteobacteria</taxon>
        <taxon>Sphingomonadales</taxon>
        <taxon>Sphingomonadaceae</taxon>
        <taxon>Sphingopyxis</taxon>
    </lineage>
</organism>
<dbReference type="Proteomes" id="UP000058074">
    <property type="component" value="Chromosome"/>
</dbReference>
<evidence type="ECO:0000256" key="1">
    <source>
        <dbReference type="SAM" id="Phobius"/>
    </source>
</evidence>
<keyword evidence="1" id="KW-1133">Transmembrane helix</keyword>
<dbReference type="PATRIC" id="fig|33050.5.peg.398"/>
<accession>A0A0N9UJC5</accession>
<evidence type="ECO:0000313" key="2">
    <source>
        <dbReference type="EMBL" id="ALH79173.1"/>
    </source>
</evidence>
<sequence length="421" mass="46480">MRHSDFGLEDHPLRAALSSEMHVRKLPPMAAPTRMMQVVLSGDRGDIALERHKLAELFAFDAAEAKDGANFLLGERGDMRIVWERHTEFSSYMFIRAGAFDDPFDPDAFAAIPDRWFADLPGKVVRATQFAFCDAAIADRAADYFSAEDLVVCDVADGAGRIWSDFRIHRDGFGRLLLADKGLTGPEASLVVQRLQELGNYRNMALLGLPMAQRLTPEVSGFEARLAALSAAIATGESADETLLRDLSALSAELAGVVAETRYRMSASRAYSEISHDRLASLRVGRVQGYQTLADFTDRRLLPAVRTCISFSARLEDLSQRLAWTSSLMRTRVDTALSRQNRDLLASMDRRTDLQLRLQQTVEGLSVVAISYYLVGLIGYASKGLALGEAGHGVLMAIAVPIALAVTWLGMRRIRRQFAHE</sequence>
<keyword evidence="1" id="KW-0472">Membrane</keyword>
<proteinExistence type="predicted"/>
<dbReference type="KEGG" id="smag:AN936_01905"/>
<dbReference type="RefSeq" id="WP_054586663.1">
    <property type="nucleotide sequence ID" value="NZ_CP012700.1"/>
</dbReference>
<evidence type="ECO:0008006" key="4">
    <source>
        <dbReference type="Google" id="ProtNLM"/>
    </source>
</evidence>
<name>A0A0N9UJC5_SPHMC</name>
<protein>
    <recommendedName>
        <fullName evidence="4">DUF3422 domain-containing protein</fullName>
    </recommendedName>
</protein>